<organism evidence="1 2">
    <name type="scientific">Vairimorpha apis BRL 01</name>
    <dbReference type="NCBI Taxonomy" id="1037528"/>
    <lineage>
        <taxon>Eukaryota</taxon>
        <taxon>Fungi</taxon>
        <taxon>Fungi incertae sedis</taxon>
        <taxon>Microsporidia</taxon>
        <taxon>Nosematidae</taxon>
        <taxon>Vairimorpha</taxon>
    </lineage>
</organism>
<protein>
    <submittedName>
        <fullName evidence="1">Uncharacterized protein</fullName>
    </submittedName>
</protein>
<evidence type="ECO:0000313" key="2">
    <source>
        <dbReference type="Proteomes" id="UP000053780"/>
    </source>
</evidence>
<dbReference type="EMBL" id="KE647121">
    <property type="protein sequence ID" value="EQB61576.1"/>
    <property type="molecule type" value="Genomic_DNA"/>
</dbReference>
<dbReference type="VEuPathDB" id="MicrosporidiaDB:NAPIS_ORF00854"/>
<proteinExistence type="predicted"/>
<gene>
    <name evidence="1" type="ORF">NAPIS_ORF00854</name>
</gene>
<sequence>MNLKLYSDVSSKQNYNNDENESFKRTYNFNSLLSFYKDLEKNSNTTYKKSQIIHEQQTNTIESVSDNSPNVIIDSVENNEIIHEHQTNTIESVSDNSPNVIMDNVENNEIIHEQQTNTIESVSDNSPNVIMDNVKDNDDIKNVIFDIKSDFICLNGNEVEKNKEINKNTNINNIIDIKGKQELILNCIKKEMISSFNIEYSKIIDYFEKEIINKFVVKPMEENITIEYNNRIDSVVTVSCKVKNLF</sequence>
<reference evidence="1 2" key="1">
    <citation type="journal article" date="2013" name="BMC Genomics">
        <title>Genome sequencing and comparative genomics of honey bee microsporidia, Nosema apis reveal novel insights into host-parasite interactions.</title>
        <authorList>
            <person name="Chen Yp."/>
            <person name="Pettis J.S."/>
            <person name="Zhao Y."/>
            <person name="Liu X."/>
            <person name="Tallon L.J."/>
            <person name="Sadzewicz L.D."/>
            <person name="Li R."/>
            <person name="Zheng H."/>
            <person name="Huang S."/>
            <person name="Zhang X."/>
            <person name="Hamilton M.C."/>
            <person name="Pernal S.F."/>
            <person name="Melathopoulos A.P."/>
            <person name="Yan X."/>
            <person name="Evans J.D."/>
        </authorList>
    </citation>
    <scope>NUCLEOTIDE SEQUENCE [LARGE SCALE GENOMIC DNA]</scope>
    <source>
        <strain evidence="1 2">BRL 01</strain>
    </source>
</reference>
<dbReference type="Proteomes" id="UP000053780">
    <property type="component" value="Unassembled WGS sequence"/>
</dbReference>
<dbReference type="AlphaFoldDB" id="T0MEP8"/>
<accession>T0MEP8</accession>
<name>T0MEP8_9MICR</name>
<dbReference type="HOGENOM" id="CLU_1129344_0_0_1"/>
<evidence type="ECO:0000313" key="1">
    <source>
        <dbReference type="EMBL" id="EQB61576.1"/>
    </source>
</evidence>
<keyword evidence="2" id="KW-1185">Reference proteome</keyword>